<keyword evidence="1" id="KW-1133">Transmembrane helix</keyword>
<keyword evidence="1" id="KW-0472">Membrane</keyword>
<feature type="transmembrane region" description="Helical" evidence="1">
    <location>
        <begin position="90"/>
        <end position="109"/>
    </location>
</feature>
<comment type="caution">
    <text evidence="2">The sequence shown here is derived from an EMBL/GenBank/DDBJ whole genome shotgun (WGS) entry which is preliminary data.</text>
</comment>
<sequence length="180" mass="18441">MTIGVAQPALSLIPLGASLRPALFSTALLVFAFGIRGFGSVTARRPLGTIALTLLAAWLLLGSVLQDIIASSFSNDSLPAGLMAFGYVDSYVKFALALVAVVQIARAGVVPARWKWVPAGVVGVASVSWLLIEIVSVGNTEGFGLGTVALLSVDALARVGGTVLLGVLAIVLADRLRNGS</sequence>
<feature type="transmembrane region" description="Helical" evidence="1">
    <location>
        <begin position="47"/>
        <end position="70"/>
    </location>
</feature>
<dbReference type="Proteomes" id="UP000298173">
    <property type="component" value="Unassembled WGS sequence"/>
</dbReference>
<keyword evidence="1" id="KW-0812">Transmembrane</keyword>
<evidence type="ECO:0000313" key="2">
    <source>
        <dbReference type="EMBL" id="TFB76451.1"/>
    </source>
</evidence>
<keyword evidence="3" id="KW-1185">Reference proteome</keyword>
<accession>A0A4R8V4I8</accession>
<evidence type="ECO:0000256" key="1">
    <source>
        <dbReference type="SAM" id="Phobius"/>
    </source>
</evidence>
<dbReference type="OrthoDB" id="5114831at2"/>
<protein>
    <submittedName>
        <fullName evidence="2">Uncharacterized protein</fullName>
    </submittedName>
</protein>
<proteinExistence type="predicted"/>
<feature type="transmembrane region" description="Helical" evidence="1">
    <location>
        <begin position="116"/>
        <end position="135"/>
    </location>
</feature>
<feature type="transmembrane region" description="Helical" evidence="1">
    <location>
        <begin position="12"/>
        <end position="35"/>
    </location>
</feature>
<reference evidence="2 3" key="1">
    <citation type="submission" date="2019-03" db="EMBL/GenBank/DDBJ databases">
        <title>Genomics of glacier-inhabiting Cryobacterium strains.</title>
        <authorList>
            <person name="Liu Q."/>
            <person name="Xin Y.-H."/>
        </authorList>
    </citation>
    <scope>NUCLEOTIDE SEQUENCE [LARGE SCALE GENOMIC DNA]</scope>
    <source>
        <strain evidence="2 3">HLT2-23</strain>
    </source>
</reference>
<name>A0A4R8V4I8_9MICO</name>
<evidence type="ECO:0000313" key="3">
    <source>
        <dbReference type="Proteomes" id="UP000298173"/>
    </source>
</evidence>
<organism evidence="2 3">
    <name type="scientific">Cryobacterium glaciale</name>
    <dbReference type="NCBI Taxonomy" id="1259145"/>
    <lineage>
        <taxon>Bacteria</taxon>
        <taxon>Bacillati</taxon>
        <taxon>Actinomycetota</taxon>
        <taxon>Actinomycetes</taxon>
        <taxon>Micrococcales</taxon>
        <taxon>Microbacteriaceae</taxon>
        <taxon>Cryobacterium</taxon>
    </lineage>
</organism>
<dbReference type="AlphaFoldDB" id="A0A4R8V4I8"/>
<dbReference type="RefSeq" id="WP_134501609.1">
    <property type="nucleotide sequence ID" value="NZ_SOEY01000006.1"/>
</dbReference>
<dbReference type="EMBL" id="SOEY01000006">
    <property type="protein sequence ID" value="TFB76451.1"/>
    <property type="molecule type" value="Genomic_DNA"/>
</dbReference>
<feature type="transmembrane region" description="Helical" evidence="1">
    <location>
        <begin position="155"/>
        <end position="173"/>
    </location>
</feature>
<gene>
    <name evidence="2" type="ORF">E3O06_03640</name>
</gene>